<keyword evidence="11" id="KW-0325">Glycoprotein</keyword>
<dbReference type="SUPFAM" id="SSF57184">
    <property type="entry name" value="Growth factor receptor domain"/>
    <property type="match status" value="1"/>
</dbReference>
<dbReference type="SUPFAM" id="SSF54511">
    <property type="entry name" value="GFP-like"/>
    <property type="match status" value="1"/>
</dbReference>
<feature type="region of interest" description="Disordered" evidence="15">
    <location>
        <begin position="913"/>
        <end position="939"/>
    </location>
</feature>
<dbReference type="Gene3D" id="4.10.800.10">
    <property type="entry name" value="Thyroglobulin type-1"/>
    <property type="match status" value="1"/>
</dbReference>
<evidence type="ECO:0000256" key="10">
    <source>
        <dbReference type="ARBA" id="ARBA00023157"/>
    </source>
</evidence>
<evidence type="ECO:0000256" key="12">
    <source>
        <dbReference type="PROSITE-ProRule" id="PRU00076"/>
    </source>
</evidence>
<dbReference type="SMART" id="SM00211">
    <property type="entry name" value="TY"/>
    <property type="match status" value="1"/>
</dbReference>
<feature type="disulfide bond" evidence="14">
    <location>
        <begin position="894"/>
        <end position="901"/>
    </location>
</feature>
<evidence type="ECO:0000256" key="16">
    <source>
        <dbReference type="SAM" id="SignalP"/>
    </source>
</evidence>
<keyword evidence="8" id="KW-0084">Basement membrane</keyword>
<evidence type="ECO:0000256" key="11">
    <source>
        <dbReference type="ARBA" id="ARBA00023180"/>
    </source>
</evidence>
<evidence type="ECO:0000256" key="5">
    <source>
        <dbReference type="ARBA" id="ARBA00022729"/>
    </source>
</evidence>
<dbReference type="FunFam" id="2.10.25.10:FF:000297">
    <property type="entry name" value="Nidogen 1"/>
    <property type="match status" value="1"/>
</dbReference>
<feature type="compositionally biased region" description="Acidic residues" evidence="15">
    <location>
        <begin position="294"/>
        <end position="306"/>
    </location>
</feature>
<evidence type="ECO:0000259" key="17">
    <source>
        <dbReference type="PROSITE" id="PS50026"/>
    </source>
</evidence>
<keyword evidence="10 14" id="KW-1015">Disulfide bond</keyword>
<dbReference type="Gene3D" id="2.120.10.30">
    <property type="entry name" value="TolB, C-terminal domain"/>
    <property type="match status" value="1"/>
</dbReference>
<feature type="compositionally biased region" description="Low complexity" evidence="15">
    <location>
        <begin position="360"/>
        <end position="380"/>
    </location>
</feature>
<dbReference type="PROSITE" id="PS01187">
    <property type="entry name" value="EGF_CA"/>
    <property type="match status" value="1"/>
</dbReference>
<dbReference type="SUPFAM" id="SSF63825">
    <property type="entry name" value="YWTD domain"/>
    <property type="match status" value="1"/>
</dbReference>
<keyword evidence="7" id="KW-0106">Calcium</keyword>
<dbReference type="FunFam" id="4.10.800.10:FF:000001">
    <property type="entry name" value="Testican-3 isoform 2"/>
    <property type="match status" value="1"/>
</dbReference>
<dbReference type="FunFam" id="2.10.25.10:FF:000038">
    <property type="entry name" value="Fibrillin 2"/>
    <property type="match status" value="1"/>
</dbReference>
<dbReference type="GO" id="GO:0030855">
    <property type="term" value="P:epithelial cell differentiation"/>
    <property type="evidence" value="ECO:0007669"/>
    <property type="project" value="UniProtKB-ARBA"/>
</dbReference>
<evidence type="ECO:0000256" key="8">
    <source>
        <dbReference type="ARBA" id="ARBA00022869"/>
    </source>
</evidence>
<dbReference type="SUPFAM" id="SSF57610">
    <property type="entry name" value="Thyroglobulin type-1 domain"/>
    <property type="match status" value="1"/>
</dbReference>
<evidence type="ECO:0000256" key="2">
    <source>
        <dbReference type="ARBA" id="ARBA00022525"/>
    </source>
</evidence>
<evidence type="ECO:0000313" key="21">
    <source>
        <dbReference type="EMBL" id="KAG7492928.1"/>
    </source>
</evidence>
<feature type="domain" description="NIDO" evidence="20">
    <location>
        <begin position="99"/>
        <end position="264"/>
    </location>
</feature>
<dbReference type="InterPro" id="IPR036857">
    <property type="entry name" value="Thyroglobulin_1_sf"/>
</dbReference>
<dbReference type="InterPro" id="IPR011042">
    <property type="entry name" value="6-blade_b-propeller_TolB-like"/>
</dbReference>
<keyword evidence="9" id="KW-0130">Cell adhesion</keyword>
<evidence type="ECO:0000256" key="14">
    <source>
        <dbReference type="PROSITE-ProRule" id="PRU00500"/>
    </source>
</evidence>
<evidence type="ECO:0000256" key="13">
    <source>
        <dbReference type="PROSITE-ProRule" id="PRU00461"/>
    </source>
</evidence>
<evidence type="ECO:0000259" key="18">
    <source>
        <dbReference type="PROSITE" id="PS50993"/>
    </source>
</evidence>
<dbReference type="GO" id="GO:0005886">
    <property type="term" value="C:plasma membrane"/>
    <property type="evidence" value="ECO:0007669"/>
    <property type="project" value="TreeGrafter"/>
</dbReference>
<dbReference type="CDD" id="cd00255">
    <property type="entry name" value="nidG2"/>
    <property type="match status" value="1"/>
</dbReference>
<dbReference type="PROSITE" id="PS50993">
    <property type="entry name" value="NIDOGEN_G2"/>
    <property type="match status" value="1"/>
</dbReference>
<dbReference type="PANTHER" id="PTHR46513:SF6">
    <property type="entry name" value="NIDOGEN-1"/>
    <property type="match status" value="1"/>
</dbReference>
<comment type="subcellular location">
    <subcellularLocation>
        <location evidence="1">Secreted</location>
        <location evidence="1">Extracellular space</location>
        <location evidence="1">Extracellular matrix</location>
        <location evidence="1">Basement membrane</location>
    </subcellularLocation>
</comment>
<feature type="repeat" description="LDL-receptor class B" evidence="13">
    <location>
        <begin position="1081"/>
        <end position="1125"/>
    </location>
</feature>
<dbReference type="Pfam" id="PF12947">
    <property type="entry name" value="EGF_3"/>
    <property type="match status" value="2"/>
</dbReference>
<dbReference type="GO" id="GO:0060070">
    <property type="term" value="P:canonical Wnt signaling pathway"/>
    <property type="evidence" value="ECO:0007669"/>
    <property type="project" value="TreeGrafter"/>
</dbReference>
<evidence type="ECO:0000256" key="9">
    <source>
        <dbReference type="ARBA" id="ARBA00022889"/>
    </source>
</evidence>
<gene>
    <name evidence="21" type="ORF">MATL_G00019390</name>
</gene>
<evidence type="ECO:0000259" key="20">
    <source>
        <dbReference type="PROSITE" id="PS51220"/>
    </source>
</evidence>
<dbReference type="GO" id="GO:0042813">
    <property type="term" value="F:Wnt receptor activity"/>
    <property type="evidence" value="ECO:0007669"/>
    <property type="project" value="TreeGrafter"/>
</dbReference>
<evidence type="ECO:0000256" key="6">
    <source>
        <dbReference type="ARBA" id="ARBA00022737"/>
    </source>
</evidence>
<feature type="signal peptide" evidence="16">
    <location>
        <begin position="1"/>
        <end position="23"/>
    </location>
</feature>
<dbReference type="InterPro" id="IPR006605">
    <property type="entry name" value="G2_nidogen/fibulin_G2F"/>
</dbReference>
<dbReference type="InterPro" id="IPR024731">
    <property type="entry name" value="NELL2-like_EGF"/>
</dbReference>
<dbReference type="PROSITE" id="PS00484">
    <property type="entry name" value="THYROGLOBULIN_1_1"/>
    <property type="match status" value="1"/>
</dbReference>
<keyword evidence="2" id="KW-0964">Secreted</keyword>
<dbReference type="OrthoDB" id="9990982at2759"/>
<feature type="domain" description="EGF-like" evidence="17">
    <location>
        <begin position="678"/>
        <end position="719"/>
    </location>
</feature>
<dbReference type="Gene3D" id="2.40.155.10">
    <property type="entry name" value="Green fluorescent protein"/>
    <property type="match status" value="1"/>
</dbReference>
<dbReference type="Pfam" id="PF00058">
    <property type="entry name" value="Ldl_recept_b"/>
    <property type="match status" value="3"/>
</dbReference>
<dbReference type="PROSITE" id="PS50026">
    <property type="entry name" value="EGF_3"/>
    <property type="match status" value="5"/>
</dbReference>
<dbReference type="InterPro" id="IPR009017">
    <property type="entry name" value="GFP"/>
</dbReference>
<name>A0A9D3QHN5_MEGAT</name>
<dbReference type="CDD" id="cd00191">
    <property type="entry name" value="TY"/>
    <property type="match status" value="1"/>
</dbReference>
<proteinExistence type="predicted"/>
<dbReference type="GO" id="GO:0007160">
    <property type="term" value="P:cell-matrix adhesion"/>
    <property type="evidence" value="ECO:0007669"/>
    <property type="project" value="InterPro"/>
</dbReference>
<organism evidence="21 22">
    <name type="scientific">Megalops atlanticus</name>
    <name type="common">Tarpon</name>
    <name type="synonym">Clupea gigantea</name>
    <dbReference type="NCBI Taxonomy" id="7932"/>
    <lineage>
        <taxon>Eukaryota</taxon>
        <taxon>Metazoa</taxon>
        <taxon>Chordata</taxon>
        <taxon>Craniata</taxon>
        <taxon>Vertebrata</taxon>
        <taxon>Euteleostomi</taxon>
        <taxon>Actinopterygii</taxon>
        <taxon>Neopterygii</taxon>
        <taxon>Teleostei</taxon>
        <taxon>Elopiformes</taxon>
        <taxon>Megalopidae</taxon>
        <taxon>Megalops</taxon>
    </lineage>
</organism>
<reference evidence="21" key="1">
    <citation type="submission" date="2021-01" db="EMBL/GenBank/DDBJ databases">
        <authorList>
            <person name="Zahm M."/>
            <person name="Roques C."/>
            <person name="Cabau C."/>
            <person name="Klopp C."/>
            <person name="Donnadieu C."/>
            <person name="Jouanno E."/>
            <person name="Lampietro C."/>
            <person name="Louis A."/>
            <person name="Herpin A."/>
            <person name="Echchiki A."/>
            <person name="Berthelot C."/>
            <person name="Parey E."/>
            <person name="Roest-Crollius H."/>
            <person name="Braasch I."/>
            <person name="Postlethwait J."/>
            <person name="Bobe J."/>
            <person name="Montfort J."/>
            <person name="Bouchez O."/>
            <person name="Begum T."/>
            <person name="Mejri S."/>
            <person name="Adams A."/>
            <person name="Chen W.-J."/>
            <person name="Guiguen Y."/>
        </authorList>
    </citation>
    <scope>NUCLEOTIDE SEQUENCE</scope>
    <source>
        <strain evidence="21">YG-15Mar2019-1</strain>
        <tissue evidence="21">Brain</tissue>
    </source>
</reference>
<dbReference type="AlphaFoldDB" id="A0A9D3QHN5"/>
<dbReference type="InterPro" id="IPR050778">
    <property type="entry name" value="Cueball_EGF_LRP_Nidogen"/>
</dbReference>
<feature type="domain" description="Nidogen G2 beta-barrel" evidence="18">
    <location>
        <begin position="446"/>
        <end position="679"/>
    </location>
</feature>
<dbReference type="InterPro" id="IPR000152">
    <property type="entry name" value="EGF-type_Asp/Asn_hydroxyl_site"/>
</dbReference>
<dbReference type="InterPro" id="IPR003886">
    <property type="entry name" value="NIDO_dom"/>
</dbReference>
<dbReference type="EMBL" id="JAFDVH010000001">
    <property type="protein sequence ID" value="KAG7492928.1"/>
    <property type="molecule type" value="Genomic_DNA"/>
</dbReference>
<dbReference type="PANTHER" id="PTHR46513">
    <property type="entry name" value="VITELLOGENIN RECEPTOR-LIKE PROTEIN-RELATED-RELATED"/>
    <property type="match status" value="1"/>
</dbReference>
<evidence type="ECO:0000256" key="1">
    <source>
        <dbReference type="ARBA" id="ARBA00004302"/>
    </source>
</evidence>
<feature type="domain" description="EGF-like" evidence="17">
    <location>
        <begin position="767"/>
        <end position="810"/>
    </location>
</feature>
<dbReference type="GO" id="GO:0005604">
    <property type="term" value="C:basement membrane"/>
    <property type="evidence" value="ECO:0007669"/>
    <property type="project" value="UniProtKB-SubCell"/>
</dbReference>
<feature type="domain" description="EGF-like" evidence="17">
    <location>
        <begin position="720"/>
        <end position="762"/>
    </location>
</feature>
<evidence type="ECO:0000256" key="3">
    <source>
        <dbReference type="ARBA" id="ARBA00022530"/>
    </source>
</evidence>
<dbReference type="Pfam" id="PF07474">
    <property type="entry name" value="G2F"/>
    <property type="match status" value="1"/>
</dbReference>
<dbReference type="GO" id="GO:0005509">
    <property type="term" value="F:calcium ion binding"/>
    <property type="evidence" value="ECO:0007669"/>
    <property type="project" value="InterPro"/>
</dbReference>
<dbReference type="PROSITE" id="PS51120">
    <property type="entry name" value="LDLRB"/>
    <property type="match status" value="3"/>
</dbReference>
<feature type="repeat" description="LDL-receptor class B" evidence="13">
    <location>
        <begin position="1038"/>
        <end position="1080"/>
    </location>
</feature>
<dbReference type="PROSITE" id="PS51220">
    <property type="entry name" value="NIDO"/>
    <property type="match status" value="1"/>
</dbReference>
<evidence type="ECO:0000256" key="15">
    <source>
        <dbReference type="SAM" id="MobiDB-lite"/>
    </source>
</evidence>
<dbReference type="PROSITE" id="PS00010">
    <property type="entry name" value="ASX_HYDROXYL"/>
    <property type="match status" value="3"/>
</dbReference>
<dbReference type="FunFam" id="2.10.25.10:FF:000003">
    <property type="entry name" value="fibrillin-1 isoform X1"/>
    <property type="match status" value="1"/>
</dbReference>
<keyword evidence="22" id="KW-1185">Reference proteome</keyword>
<dbReference type="Pfam" id="PF00086">
    <property type="entry name" value="Thyroglobulin_1"/>
    <property type="match status" value="1"/>
</dbReference>
<evidence type="ECO:0000256" key="7">
    <source>
        <dbReference type="ARBA" id="ARBA00022837"/>
    </source>
</evidence>
<dbReference type="GO" id="GO:0017147">
    <property type="term" value="F:Wnt-protein binding"/>
    <property type="evidence" value="ECO:0007669"/>
    <property type="project" value="TreeGrafter"/>
</dbReference>
<dbReference type="InterPro" id="IPR000033">
    <property type="entry name" value="LDLR_classB_rpt"/>
</dbReference>
<dbReference type="InterPro" id="IPR018097">
    <property type="entry name" value="EGF_Ca-bd_CS"/>
</dbReference>
<feature type="repeat" description="LDL-receptor class B" evidence="13">
    <location>
        <begin position="995"/>
        <end position="1037"/>
    </location>
</feature>
<comment type="caution">
    <text evidence="21">The sequence shown here is derived from an EMBL/GenBank/DDBJ whole genome shotgun (WGS) entry which is preliminary data.</text>
</comment>
<evidence type="ECO:0000259" key="19">
    <source>
        <dbReference type="PROSITE" id="PS51162"/>
    </source>
</evidence>
<dbReference type="PROSITE" id="PS51162">
    <property type="entry name" value="THYROGLOBULIN_1_2"/>
    <property type="match status" value="1"/>
</dbReference>
<protein>
    <recommendedName>
        <fullName evidence="23">Nidogen-1</fullName>
    </recommendedName>
</protein>
<dbReference type="SMART" id="SM00135">
    <property type="entry name" value="LY"/>
    <property type="match status" value="5"/>
</dbReference>
<dbReference type="InterPro" id="IPR009030">
    <property type="entry name" value="Growth_fac_rcpt_cys_sf"/>
</dbReference>
<dbReference type="Pfam" id="PF06119">
    <property type="entry name" value="NIDO"/>
    <property type="match status" value="1"/>
</dbReference>
<dbReference type="SMART" id="SM00539">
    <property type="entry name" value="NIDO"/>
    <property type="match status" value="1"/>
</dbReference>
<feature type="chain" id="PRO_5038470656" description="Nidogen-1" evidence="16">
    <location>
        <begin position="24"/>
        <end position="1255"/>
    </location>
</feature>
<dbReference type="InterPro" id="IPR000716">
    <property type="entry name" value="Thyroglobulin_1"/>
</dbReference>
<dbReference type="SMART" id="SM00682">
    <property type="entry name" value="G2F"/>
    <property type="match status" value="1"/>
</dbReference>
<dbReference type="SMART" id="SM00179">
    <property type="entry name" value="EGF_CA"/>
    <property type="match status" value="4"/>
</dbReference>
<evidence type="ECO:0000256" key="4">
    <source>
        <dbReference type="ARBA" id="ARBA00022536"/>
    </source>
</evidence>
<feature type="region of interest" description="Disordered" evidence="15">
    <location>
        <begin position="293"/>
        <end position="380"/>
    </location>
</feature>
<dbReference type="InterPro" id="IPR000742">
    <property type="entry name" value="EGF"/>
</dbReference>
<accession>A0A9D3QHN5</accession>
<feature type="domain" description="EGF-like" evidence="17">
    <location>
        <begin position="402"/>
        <end position="442"/>
    </location>
</feature>
<feature type="compositionally biased region" description="Pro residues" evidence="15">
    <location>
        <begin position="930"/>
        <end position="939"/>
    </location>
</feature>
<keyword evidence="6" id="KW-0677">Repeat</keyword>
<keyword evidence="4 12" id="KW-0245">EGF-like domain</keyword>
<dbReference type="PROSITE" id="PS01186">
    <property type="entry name" value="EGF_2"/>
    <property type="match status" value="5"/>
</dbReference>
<dbReference type="SMART" id="SM00181">
    <property type="entry name" value="EGF"/>
    <property type="match status" value="6"/>
</dbReference>
<keyword evidence="5 16" id="KW-0732">Signal</keyword>
<dbReference type="InterPro" id="IPR049883">
    <property type="entry name" value="NOTCH1_EGF-like"/>
</dbReference>
<sequence>MGLPRQGWFVWINLLALAATVNSVSRSELFQYGEEAGDQLLEPGNDKTQELALDKSLYFYDGSFDSVYINTNGFIATTEPTEEAEYLGKMPASFGMIAAFLGDLDTSDQVGKVYFRQDSSPDVLEQATAHISRAFPNDDEIEPIHTVVVTWENVAPHKPSSRGDVLSSKRNTFQIVVASMETASYAIVIYPREGMQFLSTHVGGETEPVQAGFNKGLVRGWFRWTTSQGPYYRITTSDEASIRELTQITNSGKCGVWVYEIGTYPFFSSITPGEVTDCPPEATRERPWEGVTVDVEEEEEEEEEEEHVPRTPDVSVFGRGQVPELTPYQPETDGSQKVVYRVEEPVERPTEQQPPEEPYAEPIPVHPVQFQPQPQQPRYQPENPRVVVVDEGDINVDVFSYNFETCANNRQKCSTFADCRDYSNGYCCHCRPGFYGNGKHCVAEGKPQRMNGKVNGRVFVGNSPTPVELNNNDLHSYVVANDGRAYVAISTIPASLGPSLLPLSSLGGVIGWAFALEQPGYENGFSIIGGEFTRQAEVTFLPGNEKLTIKQEFKGIDEHDHLVVSTQLEGRLPEIPRGSSVQIEPYSEVYQYSSNMITSSSNRDYKISLYDGSTQSKSFQWRQTILFQSCPHDEASRAVPPTQQLSVDQIFVMYDPSNKLIRYAMSNKIGSIHGGEPAQNPCFTGRHGCDTNAACRPGEGNQFTCECAAGFTGDGRTCHEIDECRETPQICGPHAICHNQPGTFRCECSDGFQFASDGQTCVEVNSPTDHCQAGTHDCDIPQRARCSYTGGSSYICSCLPGFVGDGRACRDIDECQQSRCRQNAVCYNTQGSFTCQCRPGFRGDGFHCSSEREKTQCEHQRDRILAESPQGPRPIPGIYVPSCDALGNYEPMQCHGSIGQCWCVDRNGREIPGTRTRPGSTPSCIDQGVLPPPVRPTPRPDVTPLSPGTHLLFAQSGKIEHIPLDGQSMKKSEAKTLLHLPDKVVIAVAYDCVEKMVYWTDITGPSISKASIQGGEPITIIRTDLESPEGIAIDHLGRTMFWTDSMRDHIEVASLDGSQRRVLFDTDLVNPRPIIADPAHGHLYWADWNRDAPKIETSYMDGTNRRALVTDNLGLPNGLTYDPQTSLLCWADAGTRKVECMNPSRSDRRKVMEGIQYPFAVAAYGRNLYYTDWRRDAVIAVDRAVGRETEEYLPQKRSRLYGITTAYAQCPSGQNYCTVNNGGCTHLCLATPAGRSCLCPDNAVGVSCVDRQNRY</sequence>
<evidence type="ECO:0008006" key="23">
    <source>
        <dbReference type="Google" id="ProtNLM"/>
    </source>
</evidence>
<dbReference type="FunFam" id="2.120.10.30:FF:000030">
    <property type="entry name" value="Nidogen 1"/>
    <property type="match status" value="1"/>
</dbReference>
<comment type="caution">
    <text evidence="12">Lacks conserved residue(s) required for the propagation of feature annotation.</text>
</comment>
<dbReference type="Proteomes" id="UP001046870">
    <property type="component" value="Chromosome 1"/>
</dbReference>
<dbReference type="Gene3D" id="2.10.25.10">
    <property type="entry name" value="Laminin"/>
    <property type="match status" value="5"/>
</dbReference>
<dbReference type="SUPFAM" id="SSF57196">
    <property type="entry name" value="EGF/Laminin"/>
    <property type="match status" value="2"/>
</dbReference>
<dbReference type="Pfam" id="PF07645">
    <property type="entry name" value="EGF_CA"/>
    <property type="match status" value="2"/>
</dbReference>
<keyword evidence="3" id="KW-0272">Extracellular matrix</keyword>
<dbReference type="CDD" id="cd00054">
    <property type="entry name" value="EGF_CA"/>
    <property type="match status" value="3"/>
</dbReference>
<evidence type="ECO:0000313" key="22">
    <source>
        <dbReference type="Proteomes" id="UP001046870"/>
    </source>
</evidence>
<feature type="domain" description="Thyroglobulin type-1" evidence="19">
    <location>
        <begin position="854"/>
        <end position="924"/>
    </location>
</feature>
<dbReference type="InterPro" id="IPR001881">
    <property type="entry name" value="EGF-like_Ca-bd_dom"/>
</dbReference>
<feature type="domain" description="EGF-like" evidence="17">
    <location>
        <begin position="811"/>
        <end position="849"/>
    </location>
</feature>
<feature type="compositionally biased region" description="Basic and acidic residues" evidence="15">
    <location>
        <begin position="340"/>
        <end position="350"/>
    </location>
</feature>